<evidence type="ECO:0000259" key="1">
    <source>
        <dbReference type="Pfam" id="PF22950"/>
    </source>
</evidence>
<feature type="domain" description="DUF7026" evidence="1">
    <location>
        <begin position="63"/>
        <end position="111"/>
    </location>
</feature>
<organism evidence="2 3">
    <name type="scientific">Tagetes erecta</name>
    <name type="common">African marigold</name>
    <dbReference type="NCBI Taxonomy" id="13708"/>
    <lineage>
        <taxon>Eukaryota</taxon>
        <taxon>Viridiplantae</taxon>
        <taxon>Streptophyta</taxon>
        <taxon>Embryophyta</taxon>
        <taxon>Tracheophyta</taxon>
        <taxon>Spermatophyta</taxon>
        <taxon>Magnoliopsida</taxon>
        <taxon>eudicotyledons</taxon>
        <taxon>Gunneridae</taxon>
        <taxon>Pentapetalae</taxon>
        <taxon>asterids</taxon>
        <taxon>campanulids</taxon>
        <taxon>Asterales</taxon>
        <taxon>Asteraceae</taxon>
        <taxon>Asteroideae</taxon>
        <taxon>Heliantheae alliance</taxon>
        <taxon>Tageteae</taxon>
        <taxon>Tagetes</taxon>
    </lineage>
</organism>
<gene>
    <name evidence="2" type="ORF">QVD17_38514</name>
</gene>
<dbReference type="EMBL" id="JAUHHV010000011">
    <property type="protein sequence ID" value="KAK1406905.1"/>
    <property type="molecule type" value="Genomic_DNA"/>
</dbReference>
<keyword evidence="3" id="KW-1185">Reference proteome</keyword>
<comment type="caution">
    <text evidence="2">The sequence shown here is derived from an EMBL/GenBank/DDBJ whole genome shotgun (WGS) entry which is preliminary data.</text>
</comment>
<evidence type="ECO:0000313" key="3">
    <source>
        <dbReference type="Proteomes" id="UP001229421"/>
    </source>
</evidence>
<evidence type="ECO:0000313" key="2">
    <source>
        <dbReference type="EMBL" id="KAK1406905.1"/>
    </source>
</evidence>
<dbReference type="AlphaFoldDB" id="A0AAD8N9E6"/>
<dbReference type="InterPro" id="IPR054290">
    <property type="entry name" value="DUF7026"/>
</dbReference>
<sequence>MALISFHLLHLQHLPKTPPFHPKLQTHPKHLQISCSNSSSNNISDMDLALGLEKMKTQMLQTQEAMKTSRKLVYTELCLYLGLGKEELKKKWEKMRDDDKCVLAQEFVSDWGFNFHPLSPKSVQQLVDQHLLDDDNDDDKDVDDGFYLFSGLKKLMGFQDDK</sequence>
<protein>
    <recommendedName>
        <fullName evidence="1">DUF7026 domain-containing protein</fullName>
    </recommendedName>
</protein>
<dbReference type="Pfam" id="PF22950">
    <property type="entry name" value="DUF7026"/>
    <property type="match status" value="1"/>
</dbReference>
<accession>A0AAD8N9E6</accession>
<reference evidence="2" key="1">
    <citation type="journal article" date="2023" name="bioRxiv">
        <title>Improved chromosome-level genome assembly for marigold (Tagetes erecta).</title>
        <authorList>
            <person name="Jiang F."/>
            <person name="Yuan L."/>
            <person name="Wang S."/>
            <person name="Wang H."/>
            <person name="Xu D."/>
            <person name="Wang A."/>
            <person name="Fan W."/>
        </authorList>
    </citation>
    <scope>NUCLEOTIDE SEQUENCE</scope>
    <source>
        <strain evidence="2">WSJ</strain>
        <tissue evidence="2">Leaf</tissue>
    </source>
</reference>
<name>A0AAD8N9E6_TARER</name>
<dbReference type="Proteomes" id="UP001229421">
    <property type="component" value="Unassembled WGS sequence"/>
</dbReference>
<proteinExistence type="predicted"/>